<sequence>MSVQGYCDPQFQAVADEFAALLDAPQARGLALCVQVGGTTVLDLWGGVRDKDNRQPWQRDTLVNLFSCTKPFAAVALLQLVAEGKLQLDTPIAEYWPEFAQAGKQAITLRHVLSHQAGVTALTTALQADDLFDWPTMTAAIAAQAPAWPAGQTHGYAPITYGWLTGELLRRVDGRSVGDSVVARSAAPLGLDFFLGLPEQEDARVAHLSRGKGDMGDEAARRLLSVTFTQPKHLSTLAFTNPPSLMTSTNKPQWRRMQQPAANGQGHARSLAGFYQGLLAGQLLPAELLTEATREHSQGEDHTLLTDTRFGLGFMLDQPIANATFGMGPQAFGHPGAGGSLGFADPERQVAFGFVTNLMGPYVLMDPRAQRLAKAVAGCL</sequence>
<feature type="domain" description="Beta-lactamase-related" evidence="1">
    <location>
        <begin position="16"/>
        <end position="374"/>
    </location>
</feature>
<organism evidence="2 3">
    <name type="scientific">Atopomonas hussainii</name>
    <dbReference type="NCBI Taxonomy" id="1429083"/>
    <lineage>
        <taxon>Bacteria</taxon>
        <taxon>Pseudomonadati</taxon>
        <taxon>Pseudomonadota</taxon>
        <taxon>Gammaproteobacteria</taxon>
        <taxon>Pseudomonadales</taxon>
        <taxon>Pseudomonadaceae</taxon>
        <taxon>Atopomonas</taxon>
    </lineage>
</organism>
<dbReference type="InterPro" id="IPR012338">
    <property type="entry name" value="Beta-lactam/transpept-like"/>
</dbReference>
<dbReference type="Proteomes" id="UP000185766">
    <property type="component" value="Unassembled WGS sequence"/>
</dbReference>
<dbReference type="AlphaFoldDB" id="A0A1H7RXH3"/>
<dbReference type="EMBL" id="FOAS01000016">
    <property type="protein sequence ID" value="SEL65000.1"/>
    <property type="molecule type" value="Genomic_DNA"/>
</dbReference>
<dbReference type="InterPro" id="IPR052907">
    <property type="entry name" value="Beta-lactamase/esterase"/>
</dbReference>
<name>A0A1H7RXH3_9GAMM</name>
<evidence type="ECO:0000313" key="2">
    <source>
        <dbReference type="EMBL" id="SEL65000.1"/>
    </source>
</evidence>
<dbReference type="RefSeq" id="WP_074870128.1">
    <property type="nucleotide sequence ID" value="NZ_FOAS01000016.1"/>
</dbReference>
<reference evidence="2 3" key="1">
    <citation type="submission" date="2016-10" db="EMBL/GenBank/DDBJ databases">
        <authorList>
            <person name="de Groot N.N."/>
        </authorList>
    </citation>
    <scope>NUCLEOTIDE SEQUENCE [LARGE SCALE GENOMIC DNA]</scope>
    <source>
        <strain evidence="2 3">JCM 19513</strain>
    </source>
</reference>
<dbReference type="Pfam" id="PF00144">
    <property type="entry name" value="Beta-lactamase"/>
    <property type="match status" value="1"/>
</dbReference>
<dbReference type="PANTHER" id="PTHR43319:SF3">
    <property type="entry name" value="BETA-LACTAMASE-RELATED DOMAIN-CONTAINING PROTEIN"/>
    <property type="match status" value="1"/>
</dbReference>
<evidence type="ECO:0000259" key="1">
    <source>
        <dbReference type="Pfam" id="PF00144"/>
    </source>
</evidence>
<dbReference type="InterPro" id="IPR001466">
    <property type="entry name" value="Beta-lactam-related"/>
</dbReference>
<evidence type="ECO:0000313" key="3">
    <source>
        <dbReference type="Proteomes" id="UP000185766"/>
    </source>
</evidence>
<proteinExistence type="predicted"/>
<dbReference type="SUPFAM" id="SSF56601">
    <property type="entry name" value="beta-lactamase/transpeptidase-like"/>
    <property type="match status" value="1"/>
</dbReference>
<dbReference type="Gene3D" id="3.40.710.10">
    <property type="entry name" value="DD-peptidase/beta-lactamase superfamily"/>
    <property type="match status" value="1"/>
</dbReference>
<protein>
    <submittedName>
        <fullName evidence="2">CubicO group peptidase, beta-lactamase class C family</fullName>
    </submittedName>
</protein>
<dbReference type="STRING" id="1429083.GCA_001885685_00255"/>
<gene>
    <name evidence="2" type="ORF">SAMN05216214_11654</name>
</gene>
<dbReference type="PANTHER" id="PTHR43319">
    <property type="entry name" value="BETA-LACTAMASE-RELATED"/>
    <property type="match status" value="1"/>
</dbReference>
<keyword evidence="3" id="KW-1185">Reference proteome</keyword>
<accession>A0A1H7RXH3</accession>